<comment type="subcellular location">
    <subcellularLocation>
        <location evidence="1">Cell membrane</location>
        <topology evidence="1">Multi-pass membrane protein</topology>
    </subcellularLocation>
</comment>
<dbReference type="InterPro" id="IPR001879">
    <property type="entry name" value="GPCR_2_extracellular_dom"/>
</dbReference>
<dbReference type="GO" id="GO:0045777">
    <property type="term" value="P:positive regulation of blood pressure"/>
    <property type="evidence" value="ECO:0007669"/>
    <property type="project" value="TreeGrafter"/>
</dbReference>
<dbReference type="GO" id="GO:0017046">
    <property type="term" value="F:peptide hormone binding"/>
    <property type="evidence" value="ECO:0007669"/>
    <property type="project" value="TreeGrafter"/>
</dbReference>
<evidence type="ECO:0000256" key="8">
    <source>
        <dbReference type="ARBA" id="ARBA00023136"/>
    </source>
</evidence>
<dbReference type="PRINTS" id="PR00249">
    <property type="entry name" value="GPCRSECRETIN"/>
</dbReference>
<name>A0A8C4QB54_EPTBU</name>
<dbReference type="SUPFAM" id="SSF111418">
    <property type="entry name" value="Hormone receptor domain"/>
    <property type="match status" value="1"/>
</dbReference>
<evidence type="ECO:0000259" key="16">
    <source>
        <dbReference type="PROSITE" id="PS50261"/>
    </source>
</evidence>
<feature type="transmembrane region" description="Helical" evidence="14">
    <location>
        <begin position="352"/>
        <end position="377"/>
    </location>
</feature>
<evidence type="ECO:0000256" key="4">
    <source>
        <dbReference type="ARBA" id="ARBA00022692"/>
    </source>
</evidence>
<keyword evidence="9" id="KW-1015">Disulfide bond</keyword>
<feature type="region of interest" description="Disordered" evidence="13">
    <location>
        <begin position="473"/>
        <end position="502"/>
    </location>
</feature>
<feature type="transmembrane region" description="Helical" evidence="14">
    <location>
        <begin position="313"/>
        <end position="332"/>
    </location>
</feature>
<keyword evidence="4 14" id="KW-0812">Transmembrane</keyword>
<dbReference type="Proteomes" id="UP000694388">
    <property type="component" value="Unplaced"/>
</dbReference>
<dbReference type="OMA" id="DETNATW"/>
<dbReference type="GO" id="GO:0007189">
    <property type="term" value="P:adenylate cyclase-activating G protein-coupled receptor signaling pathway"/>
    <property type="evidence" value="ECO:0007669"/>
    <property type="project" value="TreeGrafter"/>
</dbReference>
<dbReference type="PROSITE" id="PS50227">
    <property type="entry name" value="G_PROTEIN_RECEP_F2_3"/>
    <property type="match status" value="1"/>
</dbReference>
<evidence type="ECO:0000256" key="1">
    <source>
        <dbReference type="ARBA" id="ARBA00004651"/>
    </source>
</evidence>
<evidence type="ECO:0000313" key="18">
    <source>
        <dbReference type="Proteomes" id="UP000694388"/>
    </source>
</evidence>
<keyword evidence="18" id="KW-1185">Reference proteome</keyword>
<dbReference type="InterPro" id="IPR050332">
    <property type="entry name" value="GPCR_2"/>
</dbReference>
<dbReference type="PANTHER" id="PTHR45620:SF25">
    <property type="entry name" value="GLUCAGON-LIKE PEPTIDE 1 RECEPTOR"/>
    <property type="match status" value="1"/>
</dbReference>
<dbReference type="PANTHER" id="PTHR45620">
    <property type="entry name" value="PDF RECEPTOR-LIKE PROTEIN-RELATED"/>
    <property type="match status" value="1"/>
</dbReference>
<evidence type="ECO:0000256" key="2">
    <source>
        <dbReference type="ARBA" id="ARBA00005314"/>
    </source>
</evidence>
<evidence type="ECO:0000256" key="6">
    <source>
        <dbReference type="ARBA" id="ARBA00022989"/>
    </source>
</evidence>
<feature type="domain" description="G-protein coupled receptors family 2 profile 2" evidence="16">
    <location>
        <begin position="185"/>
        <end position="451"/>
    </location>
</feature>
<dbReference type="InterPro" id="IPR017981">
    <property type="entry name" value="GPCR_2-like_7TM"/>
</dbReference>
<evidence type="ECO:0000256" key="5">
    <source>
        <dbReference type="ARBA" id="ARBA00022729"/>
    </source>
</evidence>
<dbReference type="InterPro" id="IPR017983">
    <property type="entry name" value="GPCR_2_secretin-like_CS"/>
</dbReference>
<keyword evidence="6 14" id="KW-1133">Transmembrane helix</keyword>
<reference evidence="17" key="2">
    <citation type="submission" date="2025-09" db="UniProtKB">
        <authorList>
            <consortium name="Ensembl"/>
        </authorList>
    </citation>
    <scope>IDENTIFICATION</scope>
</reference>
<feature type="transmembrane region" description="Helical" evidence="14">
    <location>
        <begin position="219"/>
        <end position="237"/>
    </location>
</feature>
<keyword evidence="3" id="KW-1003">Cell membrane</keyword>
<comment type="similarity">
    <text evidence="2">Belongs to the G-protein coupled receptor 2 family.</text>
</comment>
<evidence type="ECO:0000256" key="14">
    <source>
        <dbReference type="SAM" id="Phobius"/>
    </source>
</evidence>
<dbReference type="SMART" id="SM00008">
    <property type="entry name" value="HormR"/>
    <property type="match status" value="1"/>
</dbReference>
<reference evidence="17" key="1">
    <citation type="submission" date="2025-08" db="UniProtKB">
        <authorList>
            <consortium name="Ensembl"/>
        </authorList>
    </citation>
    <scope>IDENTIFICATION</scope>
</reference>
<evidence type="ECO:0000256" key="7">
    <source>
        <dbReference type="ARBA" id="ARBA00023040"/>
    </source>
</evidence>
<keyword evidence="7" id="KW-0297">G-protein coupled receptor</keyword>
<keyword evidence="10" id="KW-0675">Receptor</keyword>
<evidence type="ECO:0000256" key="3">
    <source>
        <dbReference type="ARBA" id="ARBA00022475"/>
    </source>
</evidence>
<feature type="transmembrane region" description="Helical" evidence="14">
    <location>
        <begin position="398"/>
        <end position="417"/>
    </location>
</feature>
<evidence type="ECO:0000313" key="17">
    <source>
        <dbReference type="Ensembl" id="ENSEBUP00000012841.1"/>
    </source>
</evidence>
<proteinExistence type="inferred from homology"/>
<accession>A0A8C4QB54</accession>
<evidence type="ECO:0000256" key="12">
    <source>
        <dbReference type="ARBA" id="ARBA00023224"/>
    </source>
</evidence>
<dbReference type="InterPro" id="IPR003290">
    <property type="entry name" value="GPCR_2_GLP1/glucagon_rcpt"/>
</dbReference>
<dbReference type="GO" id="GO:0005886">
    <property type="term" value="C:plasma membrane"/>
    <property type="evidence" value="ECO:0007669"/>
    <property type="project" value="UniProtKB-SubCell"/>
</dbReference>
<keyword evidence="11" id="KW-0325">Glycoprotein</keyword>
<dbReference type="Pfam" id="PF00002">
    <property type="entry name" value="7tm_2"/>
    <property type="match status" value="1"/>
</dbReference>
<dbReference type="PRINTS" id="PR01353">
    <property type="entry name" value="GLUCAGNFAMLY"/>
</dbReference>
<evidence type="ECO:0000256" key="13">
    <source>
        <dbReference type="SAM" id="MobiDB-lite"/>
    </source>
</evidence>
<dbReference type="InterPro" id="IPR000832">
    <property type="entry name" value="GPCR_2_secretin-like"/>
</dbReference>
<evidence type="ECO:0000256" key="10">
    <source>
        <dbReference type="ARBA" id="ARBA00023170"/>
    </source>
</evidence>
<dbReference type="FunFam" id="1.20.1070.10:FF:000133">
    <property type="entry name" value="Glucagon receptor a"/>
    <property type="match status" value="1"/>
</dbReference>
<feature type="transmembrane region" description="Helical" evidence="14">
    <location>
        <begin position="429"/>
        <end position="450"/>
    </location>
</feature>
<feature type="transmembrane region" description="Helical" evidence="14">
    <location>
        <begin position="283"/>
        <end position="306"/>
    </location>
</feature>
<feature type="compositionally biased region" description="Polar residues" evidence="13">
    <location>
        <begin position="473"/>
        <end position="494"/>
    </location>
</feature>
<dbReference type="Gene3D" id="1.20.1070.10">
    <property type="entry name" value="Rhodopsin 7-helix transmembrane proteins"/>
    <property type="match status" value="1"/>
</dbReference>
<dbReference type="InterPro" id="IPR036445">
    <property type="entry name" value="GPCR_2_extracell_dom_sf"/>
</dbReference>
<organism evidence="17 18">
    <name type="scientific">Eptatretus burgeri</name>
    <name type="common">Inshore hagfish</name>
    <dbReference type="NCBI Taxonomy" id="7764"/>
    <lineage>
        <taxon>Eukaryota</taxon>
        <taxon>Metazoa</taxon>
        <taxon>Chordata</taxon>
        <taxon>Craniata</taxon>
        <taxon>Vertebrata</taxon>
        <taxon>Cyclostomata</taxon>
        <taxon>Myxini</taxon>
        <taxon>Myxiniformes</taxon>
        <taxon>Myxinidae</taxon>
        <taxon>Eptatretinae</taxon>
        <taxon>Eptatretus</taxon>
    </lineage>
</organism>
<dbReference type="GO" id="GO:0004967">
    <property type="term" value="F:glucagon receptor activity"/>
    <property type="evidence" value="ECO:0007669"/>
    <property type="project" value="InterPro"/>
</dbReference>
<feature type="transmembrane region" description="Helical" evidence="14">
    <location>
        <begin position="191"/>
        <end position="210"/>
    </location>
</feature>
<dbReference type="CDD" id="cd15929">
    <property type="entry name" value="7tmB1_GlucagonR-like"/>
    <property type="match status" value="1"/>
</dbReference>
<dbReference type="GO" id="GO:0044508">
    <property type="term" value="F:glucagon-like peptide 1 receptor activity"/>
    <property type="evidence" value="ECO:0007669"/>
    <property type="project" value="TreeGrafter"/>
</dbReference>
<dbReference type="Pfam" id="PF02793">
    <property type="entry name" value="HRM"/>
    <property type="match status" value="1"/>
</dbReference>
<feature type="domain" description="G-protein coupled receptors family 2 profile 1" evidence="15">
    <location>
        <begin position="87"/>
        <end position="172"/>
    </location>
</feature>
<dbReference type="Ensembl" id="ENSEBUT00000013417.1">
    <property type="protein sequence ID" value="ENSEBUP00000012841.1"/>
    <property type="gene ID" value="ENSEBUG00000008144.1"/>
</dbReference>
<keyword evidence="12" id="KW-0807">Transducer</keyword>
<dbReference type="SUPFAM" id="SSF81321">
    <property type="entry name" value="Family A G protein-coupled receptor-like"/>
    <property type="match status" value="1"/>
</dbReference>
<evidence type="ECO:0000256" key="9">
    <source>
        <dbReference type="ARBA" id="ARBA00023157"/>
    </source>
</evidence>
<dbReference type="PROSITE" id="PS00650">
    <property type="entry name" value="G_PROTEIN_RECEP_F2_2"/>
    <property type="match status" value="1"/>
</dbReference>
<dbReference type="GO" id="GO:0007166">
    <property type="term" value="P:cell surface receptor signaling pathway"/>
    <property type="evidence" value="ECO:0007669"/>
    <property type="project" value="InterPro"/>
</dbReference>
<dbReference type="AlphaFoldDB" id="A0A8C4QB54"/>
<evidence type="ECO:0000256" key="11">
    <source>
        <dbReference type="ARBA" id="ARBA00023180"/>
    </source>
</evidence>
<dbReference type="Gene3D" id="4.10.1240.10">
    <property type="entry name" value="GPCR, family 2, extracellular hormone receptor domain"/>
    <property type="match status" value="1"/>
</dbReference>
<protein>
    <submittedName>
        <fullName evidence="17">Gastric inhibitory polypeptide receptor</fullName>
    </submittedName>
</protein>
<evidence type="ECO:0000259" key="15">
    <source>
        <dbReference type="PROSITE" id="PS50227"/>
    </source>
</evidence>
<keyword evidence="5" id="KW-0732">Signal</keyword>
<dbReference type="GeneTree" id="ENSGT00940000157969"/>
<sequence>MRHARAERRGLYASTRAQAQYKGHSEPKLGRKSIEGHLEAPAESVAGSHWQEIVAGVMAVQVGPAGAQNSNSILSKTKEQIKVYRNECLHTMSSTPYPRSGLFCNRTFENFICWPDGLPGQMVNVKCPWYIPKTLRVSDGYAFRQCGTNGSWLWDDETNATWYNLMECFDNSSQHDHFGNILQLLNDICTVGYSLSLSSLLLASIILLVFRRLHCTRNFIHLNLFASFMLRALSMIWKDAIISQKYRQFWKELSSDQALEDAEVKEDPAICKLTAVLMHYGVTASYCWLLVEGLYLHTLLVMSVFSGARLLRVFVAFGWGTPVLFITPWIVLKYRYENYSCWMQNDNMKFWWIIRLPIMISIVINFFIFMWIISVVISKLRAHQMCRIDIKCRLAKSTLTLIPLLGAHGVVFVFLTEEHAQGTLRYIKLYYELFFASIQGLLVAVLYCFINSEVQAEFRRHWHSWRSERTRNQRSSSVRPLKTTTCNEQSQTQGERTDSTDV</sequence>
<keyword evidence="8 14" id="KW-0472">Membrane</keyword>
<dbReference type="PROSITE" id="PS50261">
    <property type="entry name" value="G_PROTEIN_RECEP_F2_4"/>
    <property type="match status" value="1"/>
</dbReference>